<dbReference type="PANTHER" id="PTHR42812:SF5">
    <property type="entry name" value="ENDO-ARABINASE"/>
    <property type="match status" value="1"/>
</dbReference>
<dbReference type="CDD" id="cd08999">
    <property type="entry name" value="GH43_ABN-like"/>
    <property type="match status" value="1"/>
</dbReference>
<evidence type="ECO:0000313" key="9">
    <source>
        <dbReference type="Proteomes" id="UP001286456"/>
    </source>
</evidence>
<comment type="caution">
    <text evidence="8">The sequence shown here is derived from an EMBL/GenBank/DDBJ whole genome shotgun (WGS) entry which is preliminary data.</text>
</comment>
<evidence type="ECO:0000313" key="8">
    <source>
        <dbReference type="EMBL" id="KAK3327352.1"/>
    </source>
</evidence>
<organism evidence="8 9">
    <name type="scientific">Cercophora scortea</name>
    <dbReference type="NCBI Taxonomy" id="314031"/>
    <lineage>
        <taxon>Eukaryota</taxon>
        <taxon>Fungi</taxon>
        <taxon>Dikarya</taxon>
        <taxon>Ascomycota</taxon>
        <taxon>Pezizomycotina</taxon>
        <taxon>Sordariomycetes</taxon>
        <taxon>Sordariomycetidae</taxon>
        <taxon>Sordariales</taxon>
        <taxon>Lasiosphaeriaceae</taxon>
        <taxon>Cercophora</taxon>
    </lineage>
</organism>
<reference evidence="8" key="1">
    <citation type="journal article" date="2023" name="Mol. Phylogenet. Evol.">
        <title>Genome-scale phylogeny and comparative genomics of the fungal order Sordariales.</title>
        <authorList>
            <person name="Hensen N."/>
            <person name="Bonometti L."/>
            <person name="Westerberg I."/>
            <person name="Brannstrom I.O."/>
            <person name="Guillou S."/>
            <person name="Cros-Aarteil S."/>
            <person name="Calhoun S."/>
            <person name="Haridas S."/>
            <person name="Kuo A."/>
            <person name="Mondo S."/>
            <person name="Pangilinan J."/>
            <person name="Riley R."/>
            <person name="LaButti K."/>
            <person name="Andreopoulos B."/>
            <person name="Lipzen A."/>
            <person name="Chen C."/>
            <person name="Yan M."/>
            <person name="Daum C."/>
            <person name="Ng V."/>
            <person name="Clum A."/>
            <person name="Steindorff A."/>
            <person name="Ohm R.A."/>
            <person name="Martin F."/>
            <person name="Silar P."/>
            <person name="Natvig D.O."/>
            <person name="Lalanne C."/>
            <person name="Gautier V."/>
            <person name="Ament-Velasquez S.L."/>
            <person name="Kruys A."/>
            <person name="Hutchinson M.I."/>
            <person name="Powell A.J."/>
            <person name="Barry K."/>
            <person name="Miller A.N."/>
            <person name="Grigoriev I.V."/>
            <person name="Debuchy R."/>
            <person name="Gladieux P."/>
            <person name="Hiltunen Thoren M."/>
            <person name="Johannesson H."/>
        </authorList>
    </citation>
    <scope>NUCLEOTIDE SEQUENCE</scope>
    <source>
        <strain evidence="8">SMH4131-1</strain>
    </source>
</reference>
<evidence type="ECO:0000256" key="2">
    <source>
        <dbReference type="ARBA" id="ARBA00022801"/>
    </source>
</evidence>
<evidence type="ECO:0000256" key="7">
    <source>
        <dbReference type="SAM" id="SignalP"/>
    </source>
</evidence>
<comment type="similarity">
    <text evidence="1 6">Belongs to the glycosyl hydrolase 43 family.</text>
</comment>
<dbReference type="SUPFAM" id="SSF75005">
    <property type="entry name" value="Arabinanase/levansucrase/invertase"/>
    <property type="match status" value="1"/>
</dbReference>
<feature type="active site" description="Proton donor" evidence="4">
    <location>
        <position position="251"/>
    </location>
</feature>
<dbReference type="Pfam" id="PF04616">
    <property type="entry name" value="Glyco_hydro_43"/>
    <property type="match status" value="1"/>
</dbReference>
<gene>
    <name evidence="8" type="ORF">B0T19DRAFT_400227</name>
</gene>
<evidence type="ECO:0000256" key="4">
    <source>
        <dbReference type="PIRSR" id="PIRSR606710-1"/>
    </source>
</evidence>
<keyword evidence="3 6" id="KW-0326">Glycosidase</keyword>
<dbReference type="InterPro" id="IPR023296">
    <property type="entry name" value="Glyco_hydro_beta-prop_sf"/>
</dbReference>
<dbReference type="GO" id="GO:0004553">
    <property type="term" value="F:hydrolase activity, hydrolyzing O-glycosyl compounds"/>
    <property type="evidence" value="ECO:0007669"/>
    <property type="project" value="InterPro"/>
</dbReference>
<feature type="active site" description="Proton acceptor" evidence="4">
    <location>
        <position position="63"/>
    </location>
</feature>
<protein>
    <submittedName>
        <fullName evidence="8">Glycosyl hydrolase family 43 protein</fullName>
    </submittedName>
</protein>
<dbReference type="PANTHER" id="PTHR42812">
    <property type="entry name" value="BETA-XYLOSIDASE"/>
    <property type="match status" value="1"/>
</dbReference>
<accession>A0AAE0ILL6</accession>
<keyword evidence="9" id="KW-1185">Reference proteome</keyword>
<dbReference type="AlphaFoldDB" id="A0AAE0ILL6"/>
<name>A0AAE0ILL6_9PEZI</name>
<keyword evidence="7" id="KW-0732">Signal</keyword>
<evidence type="ECO:0000256" key="1">
    <source>
        <dbReference type="ARBA" id="ARBA00009865"/>
    </source>
</evidence>
<feature type="chain" id="PRO_5042228782" evidence="7">
    <location>
        <begin position="27"/>
        <end position="348"/>
    </location>
</feature>
<dbReference type="InterPro" id="IPR006710">
    <property type="entry name" value="Glyco_hydro_43"/>
</dbReference>
<reference evidence="8" key="2">
    <citation type="submission" date="2023-06" db="EMBL/GenBank/DDBJ databases">
        <authorList>
            <consortium name="Lawrence Berkeley National Laboratory"/>
            <person name="Haridas S."/>
            <person name="Hensen N."/>
            <person name="Bonometti L."/>
            <person name="Westerberg I."/>
            <person name="Brannstrom I.O."/>
            <person name="Guillou S."/>
            <person name="Cros-Aarteil S."/>
            <person name="Calhoun S."/>
            <person name="Kuo A."/>
            <person name="Mondo S."/>
            <person name="Pangilinan J."/>
            <person name="Riley R."/>
            <person name="Labutti K."/>
            <person name="Andreopoulos B."/>
            <person name="Lipzen A."/>
            <person name="Chen C."/>
            <person name="Yanf M."/>
            <person name="Daum C."/>
            <person name="Ng V."/>
            <person name="Clum A."/>
            <person name="Steindorff A."/>
            <person name="Ohm R."/>
            <person name="Martin F."/>
            <person name="Silar P."/>
            <person name="Natvig D."/>
            <person name="Lalanne C."/>
            <person name="Gautier V."/>
            <person name="Ament-Velasquez S.L."/>
            <person name="Kruys A."/>
            <person name="Hutchinson M.I."/>
            <person name="Powell A.J."/>
            <person name="Barry K."/>
            <person name="Miller A.N."/>
            <person name="Grigoriev I.V."/>
            <person name="Debuchy R."/>
            <person name="Gladieux P."/>
            <person name="Thoren M.H."/>
            <person name="Johannesson H."/>
        </authorList>
    </citation>
    <scope>NUCLEOTIDE SEQUENCE</scope>
    <source>
        <strain evidence="8">SMH4131-1</strain>
    </source>
</reference>
<sequence>MQFSLMPARLLKLLVVQSHCSQTVLSQPQEASPSSTSTTASSSTVLVDASTAKVPMLSVDFPDPSIIQDTDGIWYAFATASGNKNIQAARASSPSGPWTYLDQDLLPAPGAWTDGRNTWAPDVRILAPGSYVMYYSGELANSTAFHCIGAATASTVLGPYTATAEPFACPLGQGGAIDPAGFYDNTTGHRYVVYKVDGNSIGHGGSCNNDVAPRVPTPIMLQEVSTADGISHVGDPVQILDRTAADGPLVEAPDLIRTANGTFVLFYSSHCWVSDQYSVSYATAESITGPYQRAAGGPLIRTGDFNLTAPGGATSVEGGGMMVFHADCAQGRCMFGAGFEVDGDSVVD</sequence>
<evidence type="ECO:0000256" key="5">
    <source>
        <dbReference type="PIRSR" id="PIRSR606710-2"/>
    </source>
</evidence>
<dbReference type="GO" id="GO:0005975">
    <property type="term" value="P:carbohydrate metabolic process"/>
    <property type="evidence" value="ECO:0007669"/>
    <property type="project" value="InterPro"/>
</dbReference>
<proteinExistence type="inferred from homology"/>
<keyword evidence="2 6" id="KW-0378">Hydrolase</keyword>
<feature type="site" description="Important for catalytic activity, responsible for pKa modulation of the active site Glu and correct orientation of both the proton donor and substrate" evidence="5">
    <location>
        <position position="178"/>
    </location>
</feature>
<feature type="signal peptide" evidence="7">
    <location>
        <begin position="1"/>
        <end position="26"/>
    </location>
</feature>
<dbReference type="InterPro" id="IPR051795">
    <property type="entry name" value="Glycosyl_Hydrlase_43"/>
</dbReference>
<dbReference type="EMBL" id="JAUEPO010000003">
    <property type="protein sequence ID" value="KAK3327352.1"/>
    <property type="molecule type" value="Genomic_DNA"/>
</dbReference>
<dbReference type="Proteomes" id="UP001286456">
    <property type="component" value="Unassembled WGS sequence"/>
</dbReference>
<evidence type="ECO:0000256" key="6">
    <source>
        <dbReference type="RuleBase" id="RU361187"/>
    </source>
</evidence>
<dbReference type="Gene3D" id="2.115.10.20">
    <property type="entry name" value="Glycosyl hydrolase domain, family 43"/>
    <property type="match status" value="1"/>
</dbReference>
<evidence type="ECO:0000256" key="3">
    <source>
        <dbReference type="ARBA" id="ARBA00023295"/>
    </source>
</evidence>